<dbReference type="GO" id="GO:0009338">
    <property type="term" value="C:exodeoxyribonuclease V complex"/>
    <property type="evidence" value="ECO:0007669"/>
    <property type="project" value="TreeGrafter"/>
</dbReference>
<evidence type="ECO:0000256" key="4">
    <source>
        <dbReference type="ARBA" id="ARBA00022801"/>
    </source>
</evidence>
<keyword evidence="7 14" id="KW-0067">ATP-binding</keyword>
<evidence type="ECO:0000256" key="11">
    <source>
        <dbReference type="ARBA" id="ARBA00034617"/>
    </source>
</evidence>
<reference evidence="17 18" key="1">
    <citation type="submission" date="2022-03" db="EMBL/GenBank/DDBJ databases">
        <title>Novel taxa within the pig intestine.</title>
        <authorList>
            <person name="Wylensek D."/>
            <person name="Bishof K."/>
            <person name="Afrizal A."/>
            <person name="Clavel T."/>
        </authorList>
    </citation>
    <scope>NUCLEOTIDE SEQUENCE [LARGE SCALE GENOMIC DNA]</scope>
    <source>
        <strain evidence="17 18">CLA-KB-P133</strain>
    </source>
</reference>
<dbReference type="Proteomes" id="UP001286174">
    <property type="component" value="Unassembled WGS sequence"/>
</dbReference>
<evidence type="ECO:0000259" key="15">
    <source>
        <dbReference type="PROSITE" id="PS51198"/>
    </source>
</evidence>
<accession>A0AB35U0Q5</accession>
<evidence type="ECO:0000256" key="5">
    <source>
        <dbReference type="ARBA" id="ARBA00022806"/>
    </source>
</evidence>
<dbReference type="GO" id="GO:0000725">
    <property type="term" value="P:recombinational repair"/>
    <property type="evidence" value="ECO:0007669"/>
    <property type="project" value="TreeGrafter"/>
</dbReference>
<keyword evidence="18" id="KW-1185">Reference proteome</keyword>
<proteinExistence type="predicted"/>
<dbReference type="PANTHER" id="PTHR11070:SF23">
    <property type="entry name" value="RECBCD ENZYME SUBUNIT RECB"/>
    <property type="match status" value="1"/>
</dbReference>
<dbReference type="PANTHER" id="PTHR11070">
    <property type="entry name" value="UVRD / RECB / PCRA DNA HELICASE FAMILY MEMBER"/>
    <property type="match status" value="1"/>
</dbReference>
<evidence type="ECO:0000256" key="10">
    <source>
        <dbReference type="ARBA" id="ARBA00023235"/>
    </source>
</evidence>
<evidence type="ECO:0000259" key="16">
    <source>
        <dbReference type="PROSITE" id="PS51217"/>
    </source>
</evidence>
<evidence type="ECO:0000256" key="12">
    <source>
        <dbReference type="ARBA" id="ARBA00034808"/>
    </source>
</evidence>
<dbReference type="SUPFAM" id="SSF52980">
    <property type="entry name" value="Restriction endonuclease-like"/>
    <property type="match status" value="1"/>
</dbReference>
<dbReference type="Pfam" id="PF13361">
    <property type="entry name" value="UvrD_C"/>
    <property type="match status" value="2"/>
</dbReference>
<evidence type="ECO:0000256" key="3">
    <source>
        <dbReference type="ARBA" id="ARBA00022763"/>
    </source>
</evidence>
<keyword evidence="10" id="KW-0413">Isomerase</keyword>
<name>A0AB35U0Q5_9FIRM</name>
<dbReference type="SUPFAM" id="SSF52540">
    <property type="entry name" value="P-loop containing nucleoside triphosphate hydrolases"/>
    <property type="match status" value="1"/>
</dbReference>
<dbReference type="PROSITE" id="PS51198">
    <property type="entry name" value="UVRD_HELICASE_ATP_BIND"/>
    <property type="match status" value="1"/>
</dbReference>
<dbReference type="Pfam" id="PF00580">
    <property type="entry name" value="UvrD-helicase"/>
    <property type="match status" value="1"/>
</dbReference>
<evidence type="ECO:0000256" key="1">
    <source>
        <dbReference type="ARBA" id="ARBA00022722"/>
    </source>
</evidence>
<evidence type="ECO:0000256" key="6">
    <source>
        <dbReference type="ARBA" id="ARBA00022839"/>
    </source>
</evidence>
<keyword evidence="1" id="KW-0540">Nuclease</keyword>
<dbReference type="Gene3D" id="3.40.50.300">
    <property type="entry name" value="P-loop containing nucleotide triphosphate hydrolases"/>
    <property type="match status" value="4"/>
</dbReference>
<evidence type="ECO:0000256" key="8">
    <source>
        <dbReference type="ARBA" id="ARBA00023125"/>
    </source>
</evidence>
<feature type="domain" description="UvrD-like helicase C-terminal" evidence="16">
    <location>
        <begin position="473"/>
        <end position="727"/>
    </location>
</feature>
<evidence type="ECO:0000256" key="7">
    <source>
        <dbReference type="ARBA" id="ARBA00022840"/>
    </source>
</evidence>
<keyword evidence="4 14" id="KW-0378">Hydrolase</keyword>
<dbReference type="InterPro" id="IPR011604">
    <property type="entry name" value="PDDEXK-like_dom_sf"/>
</dbReference>
<keyword evidence="8" id="KW-0238">DNA-binding</keyword>
<dbReference type="PROSITE" id="PS51217">
    <property type="entry name" value="UVRD_HELICASE_CTER"/>
    <property type="match status" value="1"/>
</dbReference>
<keyword evidence="2 14" id="KW-0547">Nucleotide-binding</keyword>
<dbReference type="Gene3D" id="3.90.320.10">
    <property type="match status" value="1"/>
</dbReference>
<keyword evidence="3" id="KW-0227">DNA damage</keyword>
<dbReference type="GO" id="GO:0005829">
    <property type="term" value="C:cytosol"/>
    <property type="evidence" value="ECO:0007669"/>
    <property type="project" value="TreeGrafter"/>
</dbReference>
<feature type="binding site" evidence="14">
    <location>
        <begin position="21"/>
        <end position="28"/>
    </location>
    <ligand>
        <name>ATP</name>
        <dbReference type="ChEBI" id="CHEBI:30616"/>
    </ligand>
</feature>
<evidence type="ECO:0000256" key="9">
    <source>
        <dbReference type="ARBA" id="ARBA00023204"/>
    </source>
</evidence>
<dbReference type="InterPro" id="IPR000212">
    <property type="entry name" value="DNA_helicase_UvrD/REP"/>
</dbReference>
<dbReference type="InterPro" id="IPR014017">
    <property type="entry name" value="DNA_helicase_UvrD-like_C"/>
</dbReference>
<keyword evidence="5 14" id="KW-0347">Helicase</keyword>
<dbReference type="GO" id="GO:0003677">
    <property type="term" value="F:DNA binding"/>
    <property type="evidence" value="ECO:0007669"/>
    <property type="project" value="UniProtKB-KW"/>
</dbReference>
<evidence type="ECO:0000313" key="17">
    <source>
        <dbReference type="EMBL" id="MDX8418948.1"/>
    </source>
</evidence>
<dbReference type="AlphaFoldDB" id="A0AB35U0Q5"/>
<organism evidence="17 18">
    <name type="scientific">Grylomicrobium aquisgranensis</name>
    <dbReference type="NCBI Taxonomy" id="2926318"/>
    <lineage>
        <taxon>Bacteria</taxon>
        <taxon>Bacillati</taxon>
        <taxon>Bacillota</taxon>
        <taxon>Erysipelotrichia</taxon>
        <taxon>Erysipelotrichales</taxon>
        <taxon>Erysipelotrichaceae</taxon>
        <taxon>Grylomicrobium</taxon>
    </lineage>
</organism>
<comment type="catalytic activity">
    <reaction evidence="13">
        <text>ATP + H2O = ADP + phosphate + H(+)</text>
        <dbReference type="Rhea" id="RHEA:13065"/>
        <dbReference type="ChEBI" id="CHEBI:15377"/>
        <dbReference type="ChEBI" id="CHEBI:15378"/>
        <dbReference type="ChEBI" id="CHEBI:30616"/>
        <dbReference type="ChEBI" id="CHEBI:43474"/>
        <dbReference type="ChEBI" id="CHEBI:456216"/>
        <dbReference type="EC" id="5.6.2.4"/>
    </reaction>
</comment>
<dbReference type="GO" id="GO:0005524">
    <property type="term" value="F:ATP binding"/>
    <property type="evidence" value="ECO:0007669"/>
    <property type="project" value="UniProtKB-UniRule"/>
</dbReference>
<dbReference type="InterPro" id="IPR014016">
    <property type="entry name" value="UvrD-like_ATP-bd"/>
</dbReference>
<dbReference type="InterPro" id="IPR027417">
    <property type="entry name" value="P-loop_NTPase"/>
</dbReference>
<feature type="domain" description="UvrD-like helicase ATP-binding" evidence="15">
    <location>
        <begin position="1"/>
        <end position="447"/>
    </location>
</feature>
<keyword evidence="9" id="KW-0234">DNA repair</keyword>
<evidence type="ECO:0000256" key="14">
    <source>
        <dbReference type="PROSITE-ProRule" id="PRU00560"/>
    </source>
</evidence>
<sequence>MLDEQQMDARDTTGISVIVSASAGAGKTSVLVERLLKRCLVDHVPLERILAMTFTKAAAQEMKSRLASGLSQHLAQAETKEERNWISDQLIALSAAQITTIDSWCLAIIQKYAAVIGLDPAVCTNVLDEGTRQVMSHEAFCQCLGSMDMEKAYRLATTFSARSEDYSALEQAVNSVNTHAQSAFDPSAFYQDCRDKYSPVKSLPDFDPDILAAFFDRMILSVSNLNDLLDEMETAAQGDEKVDPKTLQGVRNGIVNVLDALQQHSWGLYLSALETLALLQTSASTKNLPYDRARKDFSARIKVLLAGAQDEATLVSDANDMVPIVNDFLDLCENTADTLARMKADNTCMDFSDMERYVLAILQADHGETAARIRDSYDEIMVDEFQDTSTLQNAIINAVAKKDNVFRVGDVKQSIYRFRSARPALMRACLKDPEEKHITLRHNFRSMESIVTFNNILFGSLMNVEGMHDRYTEDDKAAIGRREQKEEPVPVIFTFVSSPQAQGDEDEEEENEDAKQLKAAWIASHIAAMHEDGHPFSDFAVLVRSHASKIPLRNAFDDAGIPYDIDTREGFWKSDLCLLIQAMAGWMLNPDDAISMTTVLTSAFCQFSDEELAKMKVGHKTLVQGVREAHPELFEAFARLRQTADKDGIPALMDQIAKTNNFYDLLSDKDQANFDFLCQKINAKQPVSLYDFLMMMRNGADEKSSEALSHGTDDDVVRVCTIHQSKGLQYKIVFLWSDSQNRFQDDKAPVIIHDELKLGLGWMDIHTRLKRPTVQELAVSHACNLEDQEEFIRLLYVALTRPQQRLFIVDSEPKRDYSRSLTRGVIAARRGMSGLILAAMKEGPYFEVHHESLAAVPKLTKKKTVYPAQLPHMHAQEDINGALRPSETEYTSIPPLSRSSHESGKAYGTLMHETIASLPDKVWTMEDIHVDGLTPADQQKLVHFANTALYRQCLQMHIHKEYAFYVIDTESRHAITGAMDFVAEDPDKVIMIDFKTDDANDAEIKKRYQTQIDTYRRALEILYPERIIETYGYSFHNEDFIAF</sequence>
<dbReference type="GO" id="GO:0004527">
    <property type="term" value="F:exonuclease activity"/>
    <property type="evidence" value="ECO:0007669"/>
    <property type="project" value="UniProtKB-KW"/>
</dbReference>
<dbReference type="GO" id="GO:0043138">
    <property type="term" value="F:3'-5' DNA helicase activity"/>
    <property type="evidence" value="ECO:0007669"/>
    <property type="project" value="UniProtKB-EC"/>
</dbReference>
<evidence type="ECO:0000256" key="13">
    <source>
        <dbReference type="ARBA" id="ARBA00048988"/>
    </source>
</evidence>
<gene>
    <name evidence="17" type="ORF">MOZ60_02440</name>
</gene>
<dbReference type="EC" id="5.6.2.4" evidence="12"/>
<protein>
    <recommendedName>
        <fullName evidence="12">DNA 3'-5' helicase</fullName>
        <ecNumber evidence="12">5.6.2.4</ecNumber>
    </recommendedName>
</protein>
<comment type="caution">
    <text evidence="17">The sequence shown here is derived from an EMBL/GenBank/DDBJ whole genome shotgun (WGS) entry which is preliminary data.</text>
</comment>
<dbReference type="RefSeq" id="WP_370595519.1">
    <property type="nucleotide sequence ID" value="NZ_JALBUR010000003.1"/>
</dbReference>
<keyword evidence="6" id="KW-0269">Exonuclease</keyword>
<dbReference type="InterPro" id="IPR011335">
    <property type="entry name" value="Restrct_endonuc-II-like"/>
</dbReference>
<evidence type="ECO:0000256" key="2">
    <source>
        <dbReference type="ARBA" id="ARBA00022741"/>
    </source>
</evidence>
<comment type="catalytic activity">
    <reaction evidence="11">
        <text>Couples ATP hydrolysis with the unwinding of duplex DNA by translocating in the 3'-5' direction.</text>
        <dbReference type="EC" id="5.6.2.4"/>
    </reaction>
</comment>
<dbReference type="EMBL" id="JALBUR010000003">
    <property type="protein sequence ID" value="MDX8418948.1"/>
    <property type="molecule type" value="Genomic_DNA"/>
</dbReference>
<evidence type="ECO:0000313" key="18">
    <source>
        <dbReference type="Proteomes" id="UP001286174"/>
    </source>
</evidence>